<evidence type="ECO:0000256" key="8">
    <source>
        <dbReference type="ARBA" id="ARBA00023136"/>
    </source>
</evidence>
<evidence type="ECO:0000256" key="5">
    <source>
        <dbReference type="ARBA" id="ARBA00022960"/>
    </source>
</evidence>
<feature type="transmembrane region" description="Helical" evidence="17">
    <location>
        <begin position="60"/>
        <end position="78"/>
    </location>
</feature>
<keyword evidence="7 17" id="KW-1133">Transmembrane helix</keyword>
<feature type="transmembrane region" description="Helical" evidence="17">
    <location>
        <begin position="90"/>
        <end position="106"/>
    </location>
</feature>
<proteinExistence type="inferred from homology"/>
<evidence type="ECO:0000256" key="3">
    <source>
        <dbReference type="ARBA" id="ARBA00022679"/>
    </source>
</evidence>
<name>A0A921DW01_9STAP</name>
<evidence type="ECO:0000256" key="11">
    <source>
        <dbReference type="ARBA" id="ARBA00038053"/>
    </source>
</evidence>
<feature type="transmembrane region" description="Helical" evidence="17">
    <location>
        <begin position="151"/>
        <end position="168"/>
    </location>
</feature>
<dbReference type="GO" id="GO:0005886">
    <property type="term" value="C:plasma membrane"/>
    <property type="evidence" value="ECO:0007669"/>
    <property type="project" value="TreeGrafter"/>
</dbReference>
<dbReference type="GO" id="GO:0009252">
    <property type="term" value="P:peptidoglycan biosynthetic process"/>
    <property type="evidence" value="ECO:0007669"/>
    <property type="project" value="UniProtKB-KW"/>
</dbReference>
<evidence type="ECO:0000313" key="18">
    <source>
        <dbReference type="EMBL" id="HJE19248.1"/>
    </source>
</evidence>
<evidence type="ECO:0000256" key="9">
    <source>
        <dbReference type="ARBA" id="ARBA00032370"/>
    </source>
</evidence>
<protein>
    <recommendedName>
        <fullName evidence="12">Probable peptidoglycan glycosyltransferase FtsW</fullName>
        <ecNumber evidence="14">2.4.99.28</ecNumber>
    </recommendedName>
    <alternativeName>
        <fullName evidence="13">Cell division protein FtsW</fullName>
    </alternativeName>
    <alternativeName>
        <fullName evidence="10">Cell wall polymerase</fullName>
    </alternativeName>
    <alternativeName>
        <fullName evidence="9">Peptidoglycan polymerase</fullName>
    </alternativeName>
</protein>
<dbReference type="Pfam" id="PF01098">
    <property type="entry name" value="FTSW_RODA_SPOVE"/>
    <property type="match status" value="1"/>
</dbReference>
<evidence type="ECO:0000256" key="6">
    <source>
        <dbReference type="ARBA" id="ARBA00022984"/>
    </source>
</evidence>
<evidence type="ECO:0000256" key="1">
    <source>
        <dbReference type="ARBA" id="ARBA00004141"/>
    </source>
</evidence>
<evidence type="ECO:0000313" key="19">
    <source>
        <dbReference type="Proteomes" id="UP000763505"/>
    </source>
</evidence>
<evidence type="ECO:0000256" key="13">
    <source>
        <dbReference type="ARBA" id="ARBA00041418"/>
    </source>
</evidence>
<evidence type="ECO:0000256" key="7">
    <source>
        <dbReference type="ARBA" id="ARBA00022989"/>
    </source>
</evidence>
<evidence type="ECO:0000256" key="17">
    <source>
        <dbReference type="SAM" id="Phobius"/>
    </source>
</evidence>
<comment type="caution">
    <text evidence="18">The sequence shown here is derived from an EMBL/GenBank/DDBJ whole genome shotgun (WGS) entry which is preliminary data.</text>
</comment>
<organism evidence="18 19">
    <name type="scientific">Aliicoccus persicus</name>
    <dbReference type="NCBI Taxonomy" id="930138"/>
    <lineage>
        <taxon>Bacteria</taxon>
        <taxon>Bacillati</taxon>
        <taxon>Bacillota</taxon>
        <taxon>Bacilli</taxon>
        <taxon>Bacillales</taxon>
        <taxon>Staphylococcaceae</taxon>
        <taxon>Aliicoccus</taxon>
    </lineage>
</organism>
<gene>
    <name evidence="18" type="ORF">K8V35_02725</name>
</gene>
<evidence type="ECO:0000256" key="10">
    <source>
        <dbReference type="ARBA" id="ARBA00033270"/>
    </source>
</evidence>
<feature type="transmembrane region" description="Helical" evidence="17">
    <location>
        <begin position="292"/>
        <end position="313"/>
    </location>
</feature>
<evidence type="ECO:0000256" key="12">
    <source>
        <dbReference type="ARBA" id="ARBA00041185"/>
    </source>
</evidence>
<sequence>MARINQWFTRFKTHIKQLDLLLLFIYIVLSLVGLVVIYSASMVPSQRLLDATPDHYLIRQLMFVTLGFIIIAIIYNFIRPSLLQNSNFQMVMVLFSIFIILYTFFFGTEVNGQRNWVYFGQIGLQPSEFVKVVVILYLAQVFHSRRNNLSSLEQFIGPAVVIVLLTASVVFQDFGTGAIIIAIVAAIVMFSGIPFKYIASIIGAGAAAIAAILGVNYLRTGQLLDTYQMGRFQTFLNPFEDPLFQGYQITNSLIAISRGGFTGSGIGDGIMKLGYLPEAHTDFIFAVLAEEFGLIGVLTVIGLFMILVFKLLFYALRTQVMFYRIVLAGVAIYFAVQIFLNLGGISKVIPLTGVPLPLISAGGSSYLSFSIAFGIALVIIKQIRKLELK</sequence>
<feature type="transmembrane region" description="Helical" evidence="17">
    <location>
        <begin position="197"/>
        <end position="218"/>
    </location>
</feature>
<feature type="transmembrane region" description="Helical" evidence="17">
    <location>
        <begin position="358"/>
        <end position="380"/>
    </location>
</feature>
<dbReference type="GO" id="GO:0032153">
    <property type="term" value="C:cell division site"/>
    <property type="evidence" value="ECO:0007669"/>
    <property type="project" value="TreeGrafter"/>
</dbReference>
<feature type="transmembrane region" description="Helical" evidence="17">
    <location>
        <begin position="174"/>
        <end position="190"/>
    </location>
</feature>
<dbReference type="AlphaFoldDB" id="A0A921DW01"/>
<keyword evidence="4 17" id="KW-0812">Transmembrane</keyword>
<evidence type="ECO:0000256" key="4">
    <source>
        <dbReference type="ARBA" id="ARBA00022692"/>
    </source>
</evidence>
<keyword evidence="8 17" id="KW-0472">Membrane</keyword>
<dbReference type="EC" id="2.4.99.28" evidence="14"/>
<reference evidence="18" key="1">
    <citation type="journal article" date="2021" name="PeerJ">
        <title>Extensive microbial diversity within the chicken gut microbiome revealed by metagenomics and culture.</title>
        <authorList>
            <person name="Gilroy R."/>
            <person name="Ravi A."/>
            <person name="Getino M."/>
            <person name="Pursley I."/>
            <person name="Horton D.L."/>
            <person name="Alikhan N.F."/>
            <person name="Baker D."/>
            <person name="Gharbi K."/>
            <person name="Hall N."/>
            <person name="Watson M."/>
            <person name="Adriaenssens E.M."/>
            <person name="Foster-Nyarko E."/>
            <person name="Jarju S."/>
            <person name="Secka A."/>
            <person name="Antonio M."/>
            <person name="Oren A."/>
            <person name="Chaudhuri R.R."/>
            <person name="La Ragione R."/>
            <person name="Hildebrand F."/>
            <person name="Pallen M.J."/>
        </authorList>
    </citation>
    <scope>NUCLEOTIDE SEQUENCE</scope>
    <source>
        <strain evidence="18">6019</strain>
    </source>
</reference>
<dbReference type="InterPro" id="IPR001182">
    <property type="entry name" value="FtsW/RodA"/>
</dbReference>
<dbReference type="GO" id="GO:0015648">
    <property type="term" value="F:lipid-linked peptidoglycan transporter activity"/>
    <property type="evidence" value="ECO:0007669"/>
    <property type="project" value="TreeGrafter"/>
</dbReference>
<dbReference type="GO" id="GO:0008360">
    <property type="term" value="P:regulation of cell shape"/>
    <property type="evidence" value="ECO:0007669"/>
    <property type="project" value="UniProtKB-KW"/>
</dbReference>
<dbReference type="Proteomes" id="UP000763505">
    <property type="component" value="Unassembled WGS sequence"/>
</dbReference>
<feature type="transmembrane region" description="Helical" evidence="17">
    <location>
        <begin position="20"/>
        <end position="40"/>
    </location>
</feature>
<evidence type="ECO:0000256" key="2">
    <source>
        <dbReference type="ARBA" id="ARBA00022676"/>
    </source>
</evidence>
<comment type="catalytic activity">
    <reaction evidence="15">
        <text>[GlcNAc-(1-&gt;4)-Mur2Ac(oyl-L-Ala-gamma-D-Glu-L-Lys-D-Ala-D-Ala)](n)-di-trans,octa-cis-undecaprenyl diphosphate + beta-D-GlcNAc-(1-&gt;4)-Mur2Ac(oyl-L-Ala-gamma-D-Glu-L-Lys-D-Ala-D-Ala)-di-trans,octa-cis-undecaprenyl diphosphate = [GlcNAc-(1-&gt;4)-Mur2Ac(oyl-L-Ala-gamma-D-Glu-L-Lys-D-Ala-D-Ala)](n+1)-di-trans,octa-cis-undecaprenyl diphosphate + di-trans,octa-cis-undecaprenyl diphosphate + H(+)</text>
        <dbReference type="Rhea" id="RHEA:23708"/>
        <dbReference type="Rhea" id="RHEA-COMP:9602"/>
        <dbReference type="Rhea" id="RHEA-COMP:9603"/>
        <dbReference type="ChEBI" id="CHEBI:15378"/>
        <dbReference type="ChEBI" id="CHEBI:58405"/>
        <dbReference type="ChEBI" id="CHEBI:60033"/>
        <dbReference type="ChEBI" id="CHEBI:78435"/>
        <dbReference type="EC" id="2.4.99.28"/>
    </reaction>
</comment>
<evidence type="ECO:0000256" key="16">
    <source>
        <dbReference type="ARBA" id="ARBA00049966"/>
    </source>
</evidence>
<accession>A0A921DW01</accession>
<keyword evidence="3" id="KW-0808">Transferase</keyword>
<dbReference type="EMBL" id="DYYI01000025">
    <property type="protein sequence ID" value="HJE19248.1"/>
    <property type="molecule type" value="Genomic_DNA"/>
</dbReference>
<comment type="function">
    <text evidence="16">Peptidoglycan polymerase that is essential for cell division.</text>
</comment>
<keyword evidence="6" id="KW-0573">Peptidoglycan synthesis</keyword>
<dbReference type="GO" id="GO:0008955">
    <property type="term" value="F:peptidoglycan glycosyltransferase activity"/>
    <property type="evidence" value="ECO:0007669"/>
    <property type="project" value="UniProtKB-EC"/>
</dbReference>
<evidence type="ECO:0000256" key="15">
    <source>
        <dbReference type="ARBA" id="ARBA00049902"/>
    </source>
</evidence>
<comment type="subcellular location">
    <subcellularLocation>
        <location evidence="1">Membrane</location>
        <topology evidence="1">Multi-pass membrane protein</topology>
    </subcellularLocation>
</comment>
<reference evidence="18" key="2">
    <citation type="submission" date="2021-09" db="EMBL/GenBank/DDBJ databases">
        <authorList>
            <person name="Gilroy R."/>
        </authorList>
    </citation>
    <scope>NUCLEOTIDE SEQUENCE</scope>
    <source>
        <strain evidence="18">6019</strain>
    </source>
</reference>
<dbReference type="GO" id="GO:0051301">
    <property type="term" value="P:cell division"/>
    <property type="evidence" value="ECO:0007669"/>
    <property type="project" value="InterPro"/>
</dbReference>
<evidence type="ECO:0000256" key="14">
    <source>
        <dbReference type="ARBA" id="ARBA00044770"/>
    </source>
</evidence>
<feature type="transmembrane region" description="Helical" evidence="17">
    <location>
        <begin position="118"/>
        <end position="139"/>
    </location>
</feature>
<keyword evidence="2" id="KW-0328">Glycosyltransferase</keyword>
<keyword evidence="5" id="KW-0133">Cell shape</keyword>
<feature type="transmembrane region" description="Helical" evidence="17">
    <location>
        <begin position="325"/>
        <end position="346"/>
    </location>
</feature>
<dbReference type="PANTHER" id="PTHR30474:SF2">
    <property type="entry name" value="PEPTIDOGLYCAN GLYCOSYLTRANSFERASE FTSW-RELATED"/>
    <property type="match status" value="1"/>
</dbReference>
<dbReference type="PANTHER" id="PTHR30474">
    <property type="entry name" value="CELL CYCLE PROTEIN"/>
    <property type="match status" value="1"/>
</dbReference>
<comment type="similarity">
    <text evidence="11">Belongs to the SEDS family. FtsW subfamily.</text>
</comment>